<proteinExistence type="predicted"/>
<dbReference type="Proteomes" id="UP000663888">
    <property type="component" value="Unassembled WGS sequence"/>
</dbReference>
<comment type="caution">
    <text evidence="1">The sequence shown here is derived from an EMBL/GenBank/DDBJ whole genome shotgun (WGS) entry which is preliminary data.</text>
</comment>
<dbReference type="AlphaFoldDB" id="A0A8H2XEQ6"/>
<reference evidence="1" key="1">
    <citation type="submission" date="2021-01" db="EMBL/GenBank/DDBJ databases">
        <authorList>
            <person name="Kaushik A."/>
        </authorList>
    </citation>
    <scope>NUCLEOTIDE SEQUENCE</scope>
    <source>
        <strain evidence="1">AG4-R118</strain>
        <strain evidence="2">AG4-RS23</strain>
    </source>
</reference>
<gene>
    <name evidence="1" type="ORF">RDB_LOCUS23124</name>
    <name evidence="2" type="ORF">RDB_LOCUS23289</name>
</gene>
<protein>
    <submittedName>
        <fullName evidence="1">Uncharacterized protein</fullName>
    </submittedName>
</protein>
<evidence type="ECO:0000313" key="3">
    <source>
        <dbReference type="Proteomes" id="UP000663888"/>
    </source>
</evidence>
<dbReference type="Proteomes" id="UP000663861">
    <property type="component" value="Unassembled WGS sequence"/>
</dbReference>
<name>A0A8H2XEQ6_9AGAM</name>
<dbReference type="EMBL" id="CAJMWX010000591">
    <property type="protein sequence ID" value="CAE6420946.1"/>
    <property type="molecule type" value="Genomic_DNA"/>
</dbReference>
<evidence type="ECO:0000313" key="2">
    <source>
        <dbReference type="EMBL" id="CAE6428707.1"/>
    </source>
</evidence>
<dbReference type="EMBL" id="CAJMWY010000335">
    <property type="protein sequence ID" value="CAE6428707.1"/>
    <property type="molecule type" value="Genomic_DNA"/>
</dbReference>
<evidence type="ECO:0000313" key="1">
    <source>
        <dbReference type="EMBL" id="CAE6420946.1"/>
    </source>
</evidence>
<organism evidence="1 3">
    <name type="scientific">Rhizoctonia solani</name>
    <dbReference type="NCBI Taxonomy" id="456999"/>
    <lineage>
        <taxon>Eukaryota</taxon>
        <taxon>Fungi</taxon>
        <taxon>Dikarya</taxon>
        <taxon>Basidiomycota</taxon>
        <taxon>Agaricomycotina</taxon>
        <taxon>Agaricomycetes</taxon>
        <taxon>Cantharellales</taxon>
        <taxon>Ceratobasidiaceae</taxon>
        <taxon>Rhizoctonia</taxon>
    </lineage>
</organism>
<sequence length="122" mass="13525">MSSDFPNRAYIVAGDTNKQTSKYTLSCKFYDDEMEMWEYYEYNINSDVVVSSFKSVGAPDKSGLTMSFPPGERPHGFIRFDGNIGGGRIFIKCKNGFVFKGVIEGGPQTTQSFVGAGTWTKS</sequence>
<accession>A0A8H2XEQ6</accession>